<dbReference type="SUPFAM" id="SSF46894">
    <property type="entry name" value="C-terminal effector domain of the bipartite response regulators"/>
    <property type="match status" value="1"/>
</dbReference>
<organism evidence="5 6">
    <name type="scientific">Nocardioides caeni</name>
    <dbReference type="NCBI Taxonomy" id="574700"/>
    <lineage>
        <taxon>Bacteria</taxon>
        <taxon>Bacillati</taxon>
        <taxon>Actinomycetota</taxon>
        <taxon>Actinomycetes</taxon>
        <taxon>Propionibacteriales</taxon>
        <taxon>Nocardioidaceae</taxon>
        <taxon>Nocardioides</taxon>
    </lineage>
</organism>
<dbReference type="InterPro" id="IPR003593">
    <property type="entry name" value="AAA+_ATPase"/>
</dbReference>
<dbReference type="PRINTS" id="PR00038">
    <property type="entry name" value="HTHLUXR"/>
</dbReference>
<dbReference type="InterPro" id="IPR041664">
    <property type="entry name" value="AAA_16"/>
</dbReference>
<evidence type="ECO:0000259" key="4">
    <source>
        <dbReference type="PROSITE" id="PS50043"/>
    </source>
</evidence>
<evidence type="ECO:0000256" key="1">
    <source>
        <dbReference type="ARBA" id="ARBA00023015"/>
    </source>
</evidence>
<dbReference type="Gene3D" id="1.10.10.10">
    <property type="entry name" value="Winged helix-like DNA-binding domain superfamily/Winged helix DNA-binding domain"/>
    <property type="match status" value="1"/>
</dbReference>
<comment type="caution">
    <text evidence="5">The sequence shown here is derived from an EMBL/GenBank/DDBJ whole genome shotgun (WGS) entry which is preliminary data.</text>
</comment>
<reference evidence="5 6" key="1">
    <citation type="journal article" date="2009" name="Int. J. Syst. Evol. Microbiol.">
        <title>Nocardioides caeni sp. nov., isolated from wastewater.</title>
        <authorList>
            <person name="Yoon J.H."/>
            <person name="Kang S.J."/>
            <person name="Park S."/>
            <person name="Kim W."/>
            <person name="Oh T.K."/>
        </authorList>
    </citation>
    <scope>NUCLEOTIDE SEQUENCE [LARGE SCALE GENOMIC DNA]</scope>
    <source>
        <strain evidence="5 6">DSM 23134</strain>
    </source>
</reference>
<accession>A0A4S8N6F8</accession>
<dbReference type="EMBL" id="STGW01000008">
    <property type="protein sequence ID" value="THV11222.1"/>
    <property type="molecule type" value="Genomic_DNA"/>
</dbReference>
<feature type="domain" description="HTH luxR-type" evidence="4">
    <location>
        <begin position="771"/>
        <end position="836"/>
    </location>
</feature>
<dbReference type="Proteomes" id="UP000307087">
    <property type="component" value="Unassembled WGS sequence"/>
</dbReference>
<dbReference type="InterPro" id="IPR027417">
    <property type="entry name" value="P-loop_NTPase"/>
</dbReference>
<dbReference type="InterPro" id="IPR036388">
    <property type="entry name" value="WH-like_DNA-bd_sf"/>
</dbReference>
<dbReference type="OrthoDB" id="27092at2"/>
<gene>
    <name evidence="5" type="ORF">E9934_13100</name>
</gene>
<sequence>MHMDDLVEQLAANVIDGRCVVLSGRPGSGRTHAARHLGELLQVEGYRPLAVTGSDGDARVPLGAFAPLLAAHGLGVDANDDETSLALIAYTRLPSLLAGSRAPVVVIVDDADRLDPASAVLIGHLARAGVRAVLTTCSGARLPRAVEDGITTGAWVEIRHDGATTDELLALAAAHVGAELSAGAAADLLARADGLPAIARALVTTALLRSAPGGAEVEWRHPIPTTVRRWSVDPAALGAEERRAAETVAVAGHLPAGAVAAVPGLDTLVGSGLLTETAGSIAFTRRLDRDVVRASTPGSVARLRATRAHEVLLEAGHRWRPRATLLAVRAGLRPAEADVLHAARQPELTSSEQAELLAVAPGNHPATALLLGAAASAAGDLDTAGAHLERARDLLASAPDPVAHDELAVRLAHEIGLLHAVRRGDAPAAVRTVNDLLTRVDGTSARRLIETDLVKWRLMAGEEGVNAPVLDIQHVGAAGTVSAAMIGAMIASLDGTRSAAEREVAAGLAALERTDIAPPHARSLLDLSRFLALVFDGELGTADELATQRRDTSALDADPALGMWEYAAAELALHTGRLDDAAVLSERAVRHLAWHDFTGLRASADALRQAVAVRRGGATSARVSPEDEPDVKAALHLARVATAHSPGAVGVLVNTAYRALAEMHGHLGILALDEAWMLSRSPDLAEEIVSLAGRGGIAQALADRVSAHVDGSAHQVARHAAELEEIGLLGRAADCWEQAARLHQESGRHDAASRCRRAATVLRSSRGLGTWPARTVLLSPRETQIAQLAAQRVRSREIGERLGLSVRTVDNHLARVYRKLGVSGRDELVLVLAEATGAR</sequence>
<dbReference type="SUPFAM" id="SSF52540">
    <property type="entry name" value="P-loop containing nucleoside triphosphate hydrolases"/>
    <property type="match status" value="1"/>
</dbReference>
<dbReference type="RefSeq" id="WP_136563344.1">
    <property type="nucleotide sequence ID" value="NZ_BAABLS010000006.1"/>
</dbReference>
<name>A0A4S8N6F8_9ACTN</name>
<dbReference type="PANTHER" id="PTHR44688">
    <property type="entry name" value="DNA-BINDING TRANSCRIPTIONAL ACTIVATOR DEVR_DOSR"/>
    <property type="match status" value="1"/>
</dbReference>
<dbReference type="CDD" id="cd06170">
    <property type="entry name" value="LuxR_C_like"/>
    <property type="match status" value="1"/>
</dbReference>
<protein>
    <recommendedName>
        <fullName evidence="4">HTH luxR-type domain-containing protein</fullName>
    </recommendedName>
</protein>
<dbReference type="SMART" id="SM00382">
    <property type="entry name" value="AAA"/>
    <property type="match status" value="1"/>
</dbReference>
<dbReference type="PROSITE" id="PS50043">
    <property type="entry name" value="HTH_LUXR_2"/>
    <property type="match status" value="1"/>
</dbReference>
<evidence type="ECO:0000313" key="6">
    <source>
        <dbReference type="Proteomes" id="UP000307087"/>
    </source>
</evidence>
<dbReference type="GO" id="GO:0006355">
    <property type="term" value="P:regulation of DNA-templated transcription"/>
    <property type="evidence" value="ECO:0007669"/>
    <property type="project" value="InterPro"/>
</dbReference>
<dbReference type="AlphaFoldDB" id="A0A4S8N6F8"/>
<dbReference type="GO" id="GO:0003677">
    <property type="term" value="F:DNA binding"/>
    <property type="evidence" value="ECO:0007669"/>
    <property type="project" value="UniProtKB-KW"/>
</dbReference>
<evidence type="ECO:0000256" key="2">
    <source>
        <dbReference type="ARBA" id="ARBA00023125"/>
    </source>
</evidence>
<dbReference type="InterPro" id="IPR016032">
    <property type="entry name" value="Sig_transdc_resp-reg_C-effctor"/>
</dbReference>
<keyword evidence="1" id="KW-0805">Transcription regulation</keyword>
<dbReference type="Pfam" id="PF00196">
    <property type="entry name" value="GerE"/>
    <property type="match status" value="1"/>
</dbReference>
<keyword evidence="3" id="KW-0804">Transcription</keyword>
<keyword evidence="6" id="KW-1185">Reference proteome</keyword>
<dbReference type="Pfam" id="PF13191">
    <property type="entry name" value="AAA_16"/>
    <property type="match status" value="1"/>
</dbReference>
<proteinExistence type="predicted"/>
<dbReference type="PANTHER" id="PTHR44688:SF16">
    <property type="entry name" value="DNA-BINDING TRANSCRIPTIONAL ACTIVATOR DEVR_DOSR"/>
    <property type="match status" value="1"/>
</dbReference>
<evidence type="ECO:0000313" key="5">
    <source>
        <dbReference type="EMBL" id="THV11222.1"/>
    </source>
</evidence>
<evidence type="ECO:0000256" key="3">
    <source>
        <dbReference type="ARBA" id="ARBA00023163"/>
    </source>
</evidence>
<dbReference type="SMART" id="SM00421">
    <property type="entry name" value="HTH_LUXR"/>
    <property type="match status" value="1"/>
</dbReference>
<keyword evidence="2" id="KW-0238">DNA-binding</keyword>
<dbReference type="InterPro" id="IPR000792">
    <property type="entry name" value="Tscrpt_reg_LuxR_C"/>
</dbReference>